<dbReference type="AlphaFoldDB" id="A0A545TH91"/>
<evidence type="ECO:0000313" key="2">
    <source>
        <dbReference type="Proteomes" id="UP000317839"/>
    </source>
</evidence>
<name>A0A545TH91_9GAMM</name>
<dbReference type="OrthoDB" id="7068320at2"/>
<accession>A0A545TH91</accession>
<dbReference type="RefSeq" id="WP_142887959.1">
    <property type="nucleotide sequence ID" value="NZ_VIKR01000001.1"/>
</dbReference>
<sequence length="165" mass="18647">MKYILITIIFLFSYDISGVSAPENELKKLAASKLELLSNFNGVWIGKLTGHKGHNLVGEPTGNLKLIIDGGSVEVFTKTEEKWKQVKKGQFKIETHKTNAIIFSLDSGESKFWVETWSLNVSQVDNGRMLVLWNRIVNNYPLESFEHEARGAMFASGYLVRVPKK</sequence>
<proteinExistence type="predicted"/>
<dbReference type="Proteomes" id="UP000317839">
    <property type="component" value="Unassembled WGS sequence"/>
</dbReference>
<organism evidence="1 2">
    <name type="scientific">Aliikangiella marina</name>
    <dbReference type="NCBI Taxonomy" id="1712262"/>
    <lineage>
        <taxon>Bacteria</taxon>
        <taxon>Pseudomonadati</taxon>
        <taxon>Pseudomonadota</taxon>
        <taxon>Gammaproteobacteria</taxon>
        <taxon>Oceanospirillales</taxon>
        <taxon>Pleioneaceae</taxon>
        <taxon>Aliikangiella</taxon>
    </lineage>
</organism>
<protein>
    <submittedName>
        <fullName evidence="1">Uncharacterized protein</fullName>
    </submittedName>
</protein>
<evidence type="ECO:0000313" key="1">
    <source>
        <dbReference type="EMBL" id="TQV76599.1"/>
    </source>
</evidence>
<gene>
    <name evidence="1" type="ORF">FLL45_01180</name>
</gene>
<reference evidence="1 2" key="1">
    <citation type="submission" date="2019-06" db="EMBL/GenBank/DDBJ databases">
        <title>Draft genome of Aliikangiella marina GYP-15.</title>
        <authorList>
            <person name="Wang G."/>
        </authorList>
    </citation>
    <scope>NUCLEOTIDE SEQUENCE [LARGE SCALE GENOMIC DNA]</scope>
    <source>
        <strain evidence="1 2">GYP-15</strain>
    </source>
</reference>
<comment type="caution">
    <text evidence="1">The sequence shown here is derived from an EMBL/GenBank/DDBJ whole genome shotgun (WGS) entry which is preliminary data.</text>
</comment>
<dbReference type="EMBL" id="VIKR01000001">
    <property type="protein sequence ID" value="TQV76599.1"/>
    <property type="molecule type" value="Genomic_DNA"/>
</dbReference>
<keyword evidence="2" id="KW-1185">Reference proteome</keyword>